<keyword evidence="2" id="KW-0378">Hydrolase</keyword>
<dbReference type="PANTHER" id="PTHR45953:SF1">
    <property type="entry name" value="IDURONATE 2-SULFATASE"/>
    <property type="match status" value="1"/>
</dbReference>
<dbReference type="Gene3D" id="3.40.720.10">
    <property type="entry name" value="Alkaline Phosphatase, subunit A"/>
    <property type="match status" value="1"/>
</dbReference>
<dbReference type="InterPro" id="IPR017850">
    <property type="entry name" value="Alkaline_phosphatase_core_sf"/>
</dbReference>
<evidence type="ECO:0000256" key="1">
    <source>
        <dbReference type="ARBA" id="ARBA00022723"/>
    </source>
</evidence>
<organism evidence="6">
    <name type="scientific">Aureococcus anophagefferens</name>
    <name type="common">Harmful bloom alga</name>
    <dbReference type="NCBI Taxonomy" id="44056"/>
    <lineage>
        <taxon>Eukaryota</taxon>
        <taxon>Sar</taxon>
        <taxon>Stramenopiles</taxon>
        <taxon>Ochrophyta</taxon>
        <taxon>Pelagophyceae</taxon>
        <taxon>Pelagomonadales</taxon>
        <taxon>Pelagomonadaceae</taxon>
        <taxon>Aureococcus</taxon>
    </lineage>
</organism>
<feature type="signal peptide" evidence="3">
    <location>
        <begin position="1"/>
        <end position="18"/>
    </location>
</feature>
<feature type="non-terminal residue" evidence="5">
    <location>
        <position position="96"/>
    </location>
</feature>
<dbReference type="GO" id="GO:0008484">
    <property type="term" value="F:sulfuric ester hydrolase activity"/>
    <property type="evidence" value="ECO:0007669"/>
    <property type="project" value="TreeGrafter"/>
</dbReference>
<dbReference type="GeneID" id="20221416"/>
<reference evidence="5 6" key="1">
    <citation type="journal article" date="2011" name="Proc. Natl. Acad. Sci. U.S.A.">
        <title>Niche of harmful alga Aureococcus anophagefferens revealed through ecogenomics.</title>
        <authorList>
            <person name="Gobler C.J."/>
            <person name="Berry D.L."/>
            <person name="Dyhrman S.T."/>
            <person name="Wilhelm S.W."/>
            <person name="Salamov A."/>
            <person name="Lobanov A.V."/>
            <person name="Zhang Y."/>
            <person name="Collier J.L."/>
            <person name="Wurch L.L."/>
            <person name="Kustka A.B."/>
            <person name="Dill B.D."/>
            <person name="Shah M."/>
            <person name="VerBerkmoes N.C."/>
            <person name="Kuo A."/>
            <person name="Terry A."/>
            <person name="Pangilinan J."/>
            <person name="Lindquist E.A."/>
            <person name="Lucas S."/>
            <person name="Paulsen I.T."/>
            <person name="Hattenrath-Lehmann T.K."/>
            <person name="Talmage S.C."/>
            <person name="Walker E.A."/>
            <person name="Koch F."/>
            <person name="Burson A.M."/>
            <person name="Marcoval M.A."/>
            <person name="Tang Y.Z."/>
            <person name="Lecleir G.R."/>
            <person name="Coyne K.J."/>
            <person name="Berg G.M."/>
            <person name="Bertrand E.M."/>
            <person name="Saito M.A."/>
            <person name="Gladyshev V.N."/>
            <person name="Grigoriev I.V."/>
        </authorList>
    </citation>
    <scope>NUCLEOTIDE SEQUENCE [LARGE SCALE GENOMIC DNA]</scope>
    <source>
        <strain evidence="6">CCMP 1984</strain>
    </source>
</reference>
<dbReference type="AlphaFoldDB" id="F0YNU0"/>
<dbReference type="eggNOG" id="KOG3731">
    <property type="taxonomic scope" value="Eukaryota"/>
</dbReference>
<dbReference type="OrthoDB" id="96314at2759"/>
<keyword evidence="1" id="KW-0479">Metal-binding</keyword>
<evidence type="ECO:0000256" key="3">
    <source>
        <dbReference type="SAM" id="SignalP"/>
    </source>
</evidence>
<evidence type="ECO:0000259" key="4">
    <source>
        <dbReference type="Pfam" id="PF00884"/>
    </source>
</evidence>
<keyword evidence="6" id="KW-1185">Reference proteome</keyword>
<dbReference type="PANTHER" id="PTHR45953">
    <property type="entry name" value="IDURONATE 2-SULFATASE"/>
    <property type="match status" value="1"/>
</dbReference>
<gene>
    <name evidence="5" type="ORF">AURANDRAFT_34305</name>
</gene>
<dbReference type="InParanoid" id="F0YNU0"/>
<dbReference type="GO" id="GO:0046872">
    <property type="term" value="F:metal ion binding"/>
    <property type="evidence" value="ECO:0007669"/>
    <property type="project" value="UniProtKB-KW"/>
</dbReference>
<dbReference type="EMBL" id="GL833182">
    <property type="protein sequence ID" value="EGB03226.1"/>
    <property type="molecule type" value="Genomic_DNA"/>
</dbReference>
<name>F0YNU0_AURAN</name>
<proteinExistence type="predicted"/>
<protein>
    <recommendedName>
        <fullName evidence="4">Sulfatase N-terminal domain-containing protein</fullName>
    </recommendedName>
</protein>
<dbReference type="RefSeq" id="XP_009042079.1">
    <property type="nucleotide sequence ID" value="XM_009043831.1"/>
</dbReference>
<dbReference type="InterPro" id="IPR000917">
    <property type="entry name" value="Sulfatase_N"/>
</dbReference>
<keyword evidence="3" id="KW-0732">Signal</keyword>
<accession>F0YNU0</accession>
<dbReference type="KEGG" id="aaf:AURANDRAFT_34305"/>
<feature type="domain" description="Sulfatase N-terminal" evidence="4">
    <location>
        <begin position="30"/>
        <end position="90"/>
    </location>
</feature>
<evidence type="ECO:0000313" key="5">
    <source>
        <dbReference type="EMBL" id="EGB03226.1"/>
    </source>
</evidence>
<dbReference type="Pfam" id="PF00884">
    <property type="entry name" value="Sulfatase"/>
    <property type="match status" value="1"/>
</dbReference>
<evidence type="ECO:0000256" key="2">
    <source>
        <dbReference type="ARBA" id="ARBA00022801"/>
    </source>
</evidence>
<dbReference type="GO" id="GO:0005737">
    <property type="term" value="C:cytoplasm"/>
    <property type="evidence" value="ECO:0007669"/>
    <property type="project" value="TreeGrafter"/>
</dbReference>
<dbReference type="SUPFAM" id="SSF53649">
    <property type="entry name" value="Alkaline phosphatase-like"/>
    <property type="match status" value="1"/>
</dbReference>
<evidence type="ECO:0000313" key="6">
    <source>
        <dbReference type="Proteomes" id="UP000002729"/>
    </source>
</evidence>
<feature type="chain" id="PRO_5003261785" description="Sulfatase N-terminal domain-containing protein" evidence="3">
    <location>
        <begin position="19"/>
        <end position="96"/>
    </location>
</feature>
<sequence length="96" mass="10578">MAAPRWLAGLWLVAVARCSDEDRGGRRRPVVLVVADDFRPQVGAFGFDDVETPHLDRLVAGGVSFTRAYAQAPSCNPSRTSFLTGLYPDVTKVFYF</sequence>
<dbReference type="Proteomes" id="UP000002729">
    <property type="component" value="Unassembled WGS sequence"/>
</dbReference>